<dbReference type="Proteomes" id="UP000198658">
    <property type="component" value="Unassembled WGS sequence"/>
</dbReference>
<evidence type="ECO:0000313" key="2">
    <source>
        <dbReference type="EMBL" id="SDZ90891.1"/>
    </source>
</evidence>
<keyword evidence="1" id="KW-0472">Membrane</keyword>
<name>A0A1H3WVV8_9GAMM</name>
<proteinExistence type="predicted"/>
<sequence>MLAVLTVLLLLGFIFSLALMQNPHFPEFLAFSGTLLGSITAYYFTNSKNT</sequence>
<evidence type="ECO:0000313" key="3">
    <source>
        <dbReference type="Proteomes" id="UP000198658"/>
    </source>
</evidence>
<feature type="transmembrane region" description="Helical" evidence="1">
    <location>
        <begin position="28"/>
        <end position="45"/>
    </location>
</feature>
<keyword evidence="1" id="KW-0812">Transmembrane</keyword>
<protein>
    <submittedName>
        <fullName evidence="2">Uncharacterized protein</fullName>
    </submittedName>
</protein>
<accession>A0A1H3WVV8</accession>
<dbReference type="EMBL" id="FNQO01000001">
    <property type="protein sequence ID" value="SDZ90891.1"/>
    <property type="molecule type" value="Genomic_DNA"/>
</dbReference>
<gene>
    <name evidence="2" type="ORF">SAMN05216562_1146</name>
</gene>
<keyword evidence="1" id="KW-1133">Transmembrane helix</keyword>
<evidence type="ECO:0000256" key="1">
    <source>
        <dbReference type="SAM" id="Phobius"/>
    </source>
</evidence>
<dbReference type="AlphaFoldDB" id="A0A1H3WVV8"/>
<keyword evidence="3" id="KW-1185">Reference proteome</keyword>
<reference evidence="3" key="1">
    <citation type="submission" date="2016-10" db="EMBL/GenBank/DDBJ databases">
        <authorList>
            <person name="Varghese N."/>
            <person name="Submissions S."/>
        </authorList>
    </citation>
    <scope>NUCLEOTIDE SEQUENCE [LARGE SCALE GENOMIC DNA]</scope>
    <source>
        <strain evidence="3">CGMCC 1.10657</strain>
    </source>
</reference>
<organism evidence="2 3">
    <name type="scientific">Microbulbifer marinus</name>
    <dbReference type="NCBI Taxonomy" id="658218"/>
    <lineage>
        <taxon>Bacteria</taxon>
        <taxon>Pseudomonadati</taxon>
        <taxon>Pseudomonadota</taxon>
        <taxon>Gammaproteobacteria</taxon>
        <taxon>Cellvibrionales</taxon>
        <taxon>Microbulbiferaceae</taxon>
        <taxon>Microbulbifer</taxon>
    </lineage>
</organism>